<dbReference type="KEGG" id="syn:sll0205"/>
<dbReference type="Gene3D" id="3.40.50.1010">
    <property type="entry name" value="5'-nuclease"/>
    <property type="match status" value="1"/>
</dbReference>
<dbReference type="InterPro" id="IPR041705">
    <property type="entry name" value="PIN_Sll0205"/>
</dbReference>
<dbReference type="PIR" id="S76368">
    <property type="entry name" value="S76368"/>
</dbReference>
<name>Q55691_SYNY3</name>
<dbReference type="CDD" id="cd09872">
    <property type="entry name" value="PIN_Sll0205-like"/>
    <property type="match status" value="1"/>
</dbReference>
<gene>
    <name evidence="2" type="ordered locus">sll0205</name>
</gene>
<dbReference type="PANTHER" id="PTHR36173">
    <property type="entry name" value="RIBONUCLEASE VAPC16-RELATED"/>
    <property type="match status" value="1"/>
</dbReference>
<feature type="domain" description="PIN" evidence="1">
    <location>
        <begin position="1"/>
        <end position="119"/>
    </location>
</feature>
<evidence type="ECO:0000259" key="1">
    <source>
        <dbReference type="Pfam" id="PF01850"/>
    </source>
</evidence>
<dbReference type="EMBL" id="BA000022">
    <property type="protein sequence ID" value="BAA10220.1"/>
    <property type="molecule type" value="Genomic_DNA"/>
</dbReference>
<dbReference type="InParanoid" id="Q55691"/>
<dbReference type="PhylomeDB" id="Q55691"/>
<dbReference type="AlphaFoldDB" id="Q55691"/>
<dbReference type="Pfam" id="PF01850">
    <property type="entry name" value="PIN"/>
    <property type="match status" value="1"/>
</dbReference>
<dbReference type="InterPro" id="IPR052919">
    <property type="entry name" value="TA_system_RNase"/>
</dbReference>
<evidence type="ECO:0000313" key="2">
    <source>
        <dbReference type="EMBL" id="BAA10220.1"/>
    </source>
</evidence>
<proteinExistence type="predicted"/>
<protein>
    <submittedName>
        <fullName evidence="2">Sll0205 protein</fullName>
    </submittedName>
</protein>
<evidence type="ECO:0000313" key="3">
    <source>
        <dbReference type="Proteomes" id="UP000001425"/>
    </source>
</evidence>
<dbReference type="STRING" id="1148.gene:10499719"/>
<dbReference type="SUPFAM" id="SSF88723">
    <property type="entry name" value="PIN domain-like"/>
    <property type="match status" value="1"/>
</dbReference>
<dbReference type="EnsemblBacteria" id="BAA10220">
    <property type="protein sequence ID" value="BAA10220"/>
    <property type="gene ID" value="BAA10220"/>
</dbReference>
<organism evidence="2 3">
    <name type="scientific">Synechocystis sp. (strain ATCC 27184 / PCC 6803 / Kazusa)</name>
    <dbReference type="NCBI Taxonomy" id="1111708"/>
    <lineage>
        <taxon>Bacteria</taxon>
        <taxon>Bacillati</taxon>
        <taxon>Cyanobacteriota</taxon>
        <taxon>Cyanophyceae</taxon>
        <taxon>Synechococcales</taxon>
        <taxon>Merismopediaceae</taxon>
        <taxon>Synechocystis</taxon>
    </lineage>
</organism>
<dbReference type="eggNOG" id="COG3744">
    <property type="taxonomic scope" value="Bacteria"/>
</dbReference>
<sequence>MLLDTHTLLWFLDNDIKLPSHLKSLIEAKPKVYVSIVSLWEIAIKLNINKLRLNYAFTDLENLLADLNISVLNITWQHLEACRNLPLHHRDPFDRMIIAQAQQHNFSVISKDENFKKYNVNLIWE</sequence>
<keyword evidence="3" id="KW-1185">Reference proteome</keyword>
<accession>Q55691</accession>
<reference evidence="2 3" key="1">
    <citation type="journal article" date="1995" name="DNA Res.">
        <title>Sequence analysis of the genome of the unicellular cyanobacterium Synechocystis sp. strain PCC6803. I. Sequence features in the 1 Mb region from map positions 64% to 92% of the genome.</title>
        <authorList>
            <person name="Kaneko T."/>
            <person name="Tanaka A."/>
            <person name="Sato S."/>
            <person name="Kotani H."/>
            <person name="Sazuka T."/>
            <person name="Miyajima N."/>
            <person name="Sugiura M."/>
            <person name="Tabata S."/>
        </authorList>
    </citation>
    <scope>NUCLEOTIDE SEQUENCE [LARGE SCALE GENOMIC DNA]</scope>
    <source>
        <strain evidence="3">ATCC 27184 / PCC 6803 / Kazusa</strain>
    </source>
</reference>
<dbReference type="PANTHER" id="PTHR36173:SF2">
    <property type="entry name" value="RIBONUCLEASE VAPC16"/>
    <property type="match status" value="1"/>
</dbReference>
<dbReference type="PaxDb" id="1148-1001592"/>
<dbReference type="Proteomes" id="UP000001425">
    <property type="component" value="Chromosome"/>
</dbReference>
<reference evidence="2 3" key="2">
    <citation type="journal article" date="1996" name="DNA Res.">
        <title>Sequence analysis of the genome of the unicellular cyanobacterium Synechocystis sp. strain PCC6803. II. Sequence determination of the entire genome and assignment of potential protein-coding regions.</title>
        <authorList>
            <person name="Kaneko T."/>
            <person name="Sato S."/>
            <person name="Kotani H."/>
            <person name="Tanaka A."/>
            <person name="Asamizu E."/>
            <person name="Nakamura Y."/>
            <person name="Miyajima N."/>
            <person name="Hirosawa M."/>
            <person name="Sugiura M."/>
            <person name="Sasamoto S."/>
            <person name="Kimura T."/>
            <person name="Hosouchi T."/>
            <person name="Matsuno A."/>
            <person name="Muraki A."/>
            <person name="Nakazaki N."/>
            <person name="Naruo K."/>
            <person name="Okumura S."/>
            <person name="Shimpo S."/>
            <person name="Takeuchi C."/>
            <person name="Wada T."/>
            <person name="Watanabe A."/>
            <person name="Yamada M."/>
            <person name="Yasuda M."/>
            <person name="Tabata S."/>
        </authorList>
    </citation>
    <scope>NUCLEOTIDE SEQUENCE [LARGE SCALE GENOMIC DNA]</scope>
    <source>
        <strain evidence="3">ATCC 27184 / PCC 6803 / Kazusa</strain>
    </source>
</reference>
<dbReference type="InterPro" id="IPR002716">
    <property type="entry name" value="PIN_dom"/>
</dbReference>
<dbReference type="InterPro" id="IPR029060">
    <property type="entry name" value="PIN-like_dom_sf"/>
</dbReference>